<dbReference type="InterPro" id="IPR007863">
    <property type="entry name" value="Peptidase_M16_C"/>
</dbReference>
<evidence type="ECO:0000256" key="9">
    <source>
        <dbReference type="ARBA" id="ARBA00022833"/>
    </source>
</evidence>
<evidence type="ECO:0000313" key="19">
    <source>
        <dbReference type="EMBL" id="SUJ11050.1"/>
    </source>
</evidence>
<dbReference type="InterPro" id="IPR050626">
    <property type="entry name" value="Peptidase_M16"/>
</dbReference>
<dbReference type="EC" id="3.4.24.55" evidence="4"/>
<evidence type="ECO:0000256" key="8">
    <source>
        <dbReference type="ARBA" id="ARBA00022801"/>
    </source>
</evidence>
<dbReference type="PANTHER" id="PTHR43690:SF18">
    <property type="entry name" value="INSULIN-DEGRADING ENZYME-RELATED"/>
    <property type="match status" value="1"/>
</dbReference>
<keyword evidence="6 19" id="KW-0645">Protease</keyword>
<dbReference type="PANTHER" id="PTHR43690">
    <property type="entry name" value="NARDILYSIN"/>
    <property type="match status" value="1"/>
</dbReference>
<dbReference type="AlphaFoldDB" id="A0A380C1K6"/>
<dbReference type="SUPFAM" id="SSF63411">
    <property type="entry name" value="LuxS/MPP-like metallohydrolase"/>
    <property type="match status" value="4"/>
</dbReference>
<dbReference type="GO" id="GO:0006508">
    <property type="term" value="P:proteolysis"/>
    <property type="evidence" value="ECO:0007669"/>
    <property type="project" value="UniProtKB-KW"/>
</dbReference>
<keyword evidence="8 19" id="KW-0378">Hydrolase</keyword>
<evidence type="ECO:0000256" key="3">
    <source>
        <dbReference type="ARBA" id="ARBA00007261"/>
    </source>
</evidence>
<evidence type="ECO:0000259" key="16">
    <source>
        <dbReference type="Pfam" id="PF05193"/>
    </source>
</evidence>
<feature type="domain" description="Peptidase M16 C-terminal" evidence="16">
    <location>
        <begin position="187"/>
        <end position="362"/>
    </location>
</feature>
<name>A0A380C1K6_9GAMM</name>
<evidence type="ECO:0000256" key="4">
    <source>
        <dbReference type="ARBA" id="ARBA00012449"/>
    </source>
</evidence>
<reference evidence="19 20" key="1">
    <citation type="submission" date="2018-06" db="EMBL/GenBank/DDBJ databases">
        <authorList>
            <consortium name="Pathogen Informatics"/>
            <person name="Doyle S."/>
        </authorList>
    </citation>
    <scope>NUCLEOTIDE SEQUENCE [LARGE SCALE GENOMIC DNA]</scope>
    <source>
        <strain evidence="19 20">NCTC10738</strain>
    </source>
</reference>
<dbReference type="GO" id="GO:0046872">
    <property type="term" value="F:metal ion binding"/>
    <property type="evidence" value="ECO:0007669"/>
    <property type="project" value="UniProtKB-KW"/>
</dbReference>
<organism evidence="19 20">
    <name type="scientific">Shewanella algae</name>
    <dbReference type="NCBI Taxonomy" id="38313"/>
    <lineage>
        <taxon>Bacteria</taxon>
        <taxon>Pseudomonadati</taxon>
        <taxon>Pseudomonadota</taxon>
        <taxon>Gammaproteobacteria</taxon>
        <taxon>Alteromonadales</taxon>
        <taxon>Shewanellaceae</taxon>
        <taxon>Shewanella</taxon>
    </lineage>
</organism>
<dbReference type="InterPro" id="IPR054734">
    <property type="entry name" value="PqqF-like_C_4"/>
</dbReference>
<evidence type="ECO:0000256" key="6">
    <source>
        <dbReference type="ARBA" id="ARBA00022670"/>
    </source>
</evidence>
<evidence type="ECO:0000256" key="5">
    <source>
        <dbReference type="ARBA" id="ARBA00017565"/>
    </source>
</evidence>
<dbReference type="Pfam" id="PF16187">
    <property type="entry name" value="Peptidase_M16_M"/>
    <property type="match status" value="1"/>
</dbReference>
<evidence type="ECO:0000259" key="15">
    <source>
        <dbReference type="Pfam" id="PF00675"/>
    </source>
</evidence>
<evidence type="ECO:0000256" key="10">
    <source>
        <dbReference type="ARBA" id="ARBA00023049"/>
    </source>
</evidence>
<dbReference type="Pfam" id="PF00675">
    <property type="entry name" value="Peptidase_M16"/>
    <property type="match status" value="1"/>
</dbReference>
<feature type="domain" description="Peptidase M16 middle/third" evidence="17">
    <location>
        <begin position="371"/>
        <end position="647"/>
    </location>
</feature>
<keyword evidence="9" id="KW-0862">Zinc</keyword>
<dbReference type="Proteomes" id="UP000254069">
    <property type="component" value="Unassembled WGS sequence"/>
</dbReference>
<evidence type="ECO:0000313" key="20">
    <source>
        <dbReference type="Proteomes" id="UP000254069"/>
    </source>
</evidence>
<evidence type="ECO:0000256" key="14">
    <source>
        <dbReference type="RuleBase" id="RU004447"/>
    </source>
</evidence>
<evidence type="ECO:0000256" key="7">
    <source>
        <dbReference type="ARBA" id="ARBA00022723"/>
    </source>
</evidence>
<dbReference type="InterPro" id="IPR011765">
    <property type="entry name" value="Pept_M16_N"/>
</dbReference>
<evidence type="ECO:0000259" key="18">
    <source>
        <dbReference type="Pfam" id="PF22456"/>
    </source>
</evidence>
<dbReference type="Pfam" id="PF22456">
    <property type="entry name" value="PqqF-like_C_4"/>
    <property type="match status" value="1"/>
</dbReference>
<keyword evidence="10" id="KW-0482">Metalloprotease</keyword>
<dbReference type="GO" id="GO:0005737">
    <property type="term" value="C:cytoplasm"/>
    <property type="evidence" value="ECO:0007669"/>
    <property type="project" value="UniProtKB-ARBA"/>
</dbReference>
<evidence type="ECO:0000256" key="11">
    <source>
        <dbReference type="ARBA" id="ARBA00029597"/>
    </source>
</evidence>
<dbReference type="InterPro" id="IPR011249">
    <property type="entry name" value="Metalloenz_LuxS/M16"/>
</dbReference>
<dbReference type="FunFam" id="3.30.830.10:FF:000012">
    <property type="entry name" value="Protease 3"/>
    <property type="match status" value="1"/>
</dbReference>
<comment type="function">
    <text evidence="2">Endopeptidase that degrades small peptides of less than 7 kDa, such as glucagon and insulin.</text>
</comment>
<dbReference type="EMBL" id="UGYO01000002">
    <property type="protein sequence ID" value="SUJ11050.1"/>
    <property type="molecule type" value="Genomic_DNA"/>
</dbReference>
<dbReference type="InterPro" id="IPR032632">
    <property type="entry name" value="Peptidase_M16_M"/>
</dbReference>
<evidence type="ECO:0000256" key="1">
    <source>
        <dbReference type="ARBA" id="ARBA00001947"/>
    </source>
</evidence>
<proteinExistence type="inferred from homology"/>
<dbReference type="PROSITE" id="PS00143">
    <property type="entry name" value="INSULINASE"/>
    <property type="match status" value="1"/>
</dbReference>
<keyword evidence="20" id="KW-1185">Reference proteome</keyword>
<evidence type="ECO:0000256" key="12">
    <source>
        <dbReference type="ARBA" id="ARBA00031184"/>
    </source>
</evidence>
<comment type="similarity">
    <text evidence="3 14">Belongs to the peptidase M16 family.</text>
</comment>
<accession>A0A380C1K6</accession>
<dbReference type="RefSeq" id="WP_115390514.1">
    <property type="nucleotide sequence ID" value="NZ_AP024609.1"/>
</dbReference>
<keyword evidence="7" id="KW-0479">Metal-binding</keyword>
<protein>
    <recommendedName>
        <fullName evidence="5">Protease 3</fullName>
        <ecNumber evidence="4">3.4.24.55</ecNumber>
    </recommendedName>
    <alternativeName>
        <fullName evidence="13">Pitrilysin</fullName>
    </alternativeName>
    <alternativeName>
        <fullName evidence="12">Protease III</fullName>
    </alternativeName>
    <alternativeName>
        <fullName evidence="11">Protease pi</fullName>
    </alternativeName>
</protein>
<comment type="cofactor">
    <cofactor evidence="1">
        <name>Zn(2+)</name>
        <dbReference type="ChEBI" id="CHEBI:29105"/>
    </cofactor>
</comment>
<dbReference type="Gene3D" id="3.30.830.10">
    <property type="entry name" value="Metalloenzyme, LuxS/M16 peptidase-like"/>
    <property type="match status" value="4"/>
</dbReference>
<sequence length="929" mass="106264">MSTCQSVISSPNDHRSYRHLTLTNGLRVLLVQDMHSAQAAASMAVNVGHFDDPQSRPGMAHFLEHMLFLGTAKFPEAGGYHSFINQHGGSNNAWTGTEHTNFFFAIDPLVFAEALDRFSQFFIAPLFNQELVDRERHAIESEFSLKQKDDIRRIYQVLKETVNPAHPFSKFSVGNLQTLGGDEQQLREELLAFYKSHYSANLMTLCLVAPMAIDELEQYARRYFSAIENHDLQKTYPELPLFSSEQLQKQIHIVPLKEQKRLTLSFALPAIDRFYRSKPLTFISHLLGSESHGSLFSKLKEAGLINGLSAGGGINGYNFKEYSISIQLTDRGLNQTDKVVAACFGYIKLIADTGLEDWRYQERANLLKLAFRYQEQIKALDLASHLSINMQHYQVEDTVYGDYRMDGLDVAEARALMSLMTPDNMRLQLVAQDLDTEQQAAWYHTPYQIKPIEEAGLALWRCAEAETGMELPRPNPFIVEDAIARGEPSRHHEPVIVAEGAGYRIWHKKDDEFNVPKGHLYLSLDSDQASPTPRHAALTRLYVEMLLDHLTEHTYQAEVAGLSYNIYPHQGGLTLHLTGFTGNQETLLALLIDKARERSFTQERFNLIKRQLLRSWYNHAQAKPISQLFTSLTVTLQKRSYEPLRMAELLEDITLDDLHDHVSAFYEKIYLEGLVYGDWLEQEAQSLGKRLSHILSLVSKPSRESARELVNLQGKGTVLRELNIAHPDSAIIVYYQSVFATPEKMALFSLLNHTMSSTFFHELRTQRQLGYMVGTGYLPLNRHPGMIFYVQSPTAGPLQLLEAIDEFIADFNYAVMQITNEQWESTKQGLINQVMEHDANLKTRGQRYWVSIGNKDYHFNQRELVVAEIKRQTRAGLIKFMMDKMRTKHSDRLVLFSTGEQHRHLERLQAGSLITDLRTFKQQAEQFNL</sequence>
<dbReference type="GO" id="GO:0004222">
    <property type="term" value="F:metalloendopeptidase activity"/>
    <property type="evidence" value="ECO:0007669"/>
    <property type="project" value="UniProtKB-EC"/>
</dbReference>
<feature type="domain" description="Coenzyme PQQ synthesis protein F-like C-terminal lobe" evidence="18">
    <location>
        <begin position="750"/>
        <end position="849"/>
    </location>
</feature>
<dbReference type="FunFam" id="3.30.830.10:FF:000005">
    <property type="entry name" value="nardilysin isoform X1"/>
    <property type="match status" value="1"/>
</dbReference>
<evidence type="ECO:0000259" key="17">
    <source>
        <dbReference type="Pfam" id="PF16187"/>
    </source>
</evidence>
<evidence type="ECO:0000256" key="13">
    <source>
        <dbReference type="ARBA" id="ARBA00033450"/>
    </source>
</evidence>
<dbReference type="Pfam" id="PF05193">
    <property type="entry name" value="Peptidase_M16_C"/>
    <property type="match status" value="1"/>
</dbReference>
<dbReference type="InterPro" id="IPR001431">
    <property type="entry name" value="Pept_M16_Zn_BS"/>
</dbReference>
<gene>
    <name evidence="19" type="primary">ptrA_3</name>
    <name evidence="19" type="ORF">NCTC10738_04319</name>
</gene>
<feature type="domain" description="Peptidase M16 N-terminal" evidence="15">
    <location>
        <begin position="27"/>
        <end position="149"/>
    </location>
</feature>
<evidence type="ECO:0000256" key="2">
    <source>
        <dbReference type="ARBA" id="ARBA00002184"/>
    </source>
</evidence>